<dbReference type="InterPro" id="IPR004215">
    <property type="entry name" value="GSHS_N"/>
</dbReference>
<dbReference type="PANTHER" id="PTHR21621:SF4">
    <property type="entry name" value="GLUTATHIONE SYNTHETASE"/>
    <property type="match status" value="1"/>
</dbReference>
<keyword evidence="3 10" id="KW-0436">Ligase</keyword>
<evidence type="ECO:0000256" key="9">
    <source>
        <dbReference type="ARBA" id="ARBA00023211"/>
    </source>
</evidence>
<proteinExistence type="inferred from homology"/>
<organism evidence="12 13">
    <name type="scientific">Candidatus Methylopumilus turicensis</name>
    <dbReference type="NCBI Taxonomy" id="1581680"/>
    <lineage>
        <taxon>Bacteria</taxon>
        <taxon>Pseudomonadati</taxon>
        <taxon>Pseudomonadota</taxon>
        <taxon>Betaproteobacteria</taxon>
        <taxon>Nitrosomonadales</taxon>
        <taxon>Methylophilaceae</taxon>
        <taxon>Candidatus Methylopumilus</taxon>
    </lineage>
</organism>
<dbReference type="PROSITE" id="PS50975">
    <property type="entry name" value="ATP_GRASP"/>
    <property type="match status" value="1"/>
</dbReference>
<dbReference type="UniPathway" id="UPA00142">
    <property type="reaction ID" value="UER00210"/>
</dbReference>
<evidence type="ECO:0000313" key="13">
    <source>
        <dbReference type="Proteomes" id="UP000056322"/>
    </source>
</evidence>
<dbReference type="SUPFAM" id="SSF52440">
    <property type="entry name" value="PreATP-grasp domain"/>
    <property type="match status" value="1"/>
</dbReference>
<dbReference type="SUPFAM" id="SSF56059">
    <property type="entry name" value="Glutathione synthetase ATP-binding domain-like"/>
    <property type="match status" value="1"/>
</dbReference>
<gene>
    <name evidence="10 12" type="primary">gshB</name>
    <name evidence="12" type="ORF">BN1209_1692</name>
</gene>
<dbReference type="EMBL" id="LN794158">
    <property type="protein sequence ID" value="CEN56729.1"/>
    <property type="molecule type" value="Genomic_DNA"/>
</dbReference>
<dbReference type="PANTHER" id="PTHR21621">
    <property type="entry name" value="RIBOSOMAL PROTEIN S6 MODIFICATION PROTEIN"/>
    <property type="match status" value="1"/>
</dbReference>
<evidence type="ECO:0000256" key="8">
    <source>
        <dbReference type="ARBA" id="ARBA00022842"/>
    </source>
</evidence>
<dbReference type="KEGG" id="mbac:BN1209_1692"/>
<dbReference type="Proteomes" id="UP000056322">
    <property type="component" value="Chromosome 1"/>
</dbReference>
<keyword evidence="9" id="KW-0464">Manganese</keyword>
<keyword evidence="4 10" id="KW-0317">Glutathione biosynthesis</keyword>
<dbReference type="HOGENOM" id="CLU_068239_0_0_4"/>
<sequence length="310" mass="34396">MRIALILDSLHTLKPHKDSSLAMMREAAARGHELFVALQDDLFLRQAQARLRVQSFEFVDDENWFVVGDYLEHAPQDFDVVLMRKDPPFDNEFLYSTYLLELAVKQGARVLNNPSAIRDWNEKLSVANFPQFSPEFLVARDIGLIREFLRSYGDIVVKPLDGMGGTSIFRLTQSDPNISVILETITDNGNRTIMAQRYLPQILQGDKRIIVINGEPLPYSLARIPMAGETRGNLAAGGTGVAQKLSERDLEIASTVGKVLKEKGLFLVGLDVIGEHLTEINVTSPTGMVEIAAQTPCNPAAVFMDALEAL</sequence>
<dbReference type="GO" id="GO:0046872">
    <property type="term" value="F:metal ion binding"/>
    <property type="evidence" value="ECO:0007669"/>
    <property type="project" value="UniProtKB-KW"/>
</dbReference>
<evidence type="ECO:0000256" key="10">
    <source>
        <dbReference type="HAMAP-Rule" id="MF_00162"/>
    </source>
</evidence>
<dbReference type="GO" id="GO:0005524">
    <property type="term" value="F:ATP binding"/>
    <property type="evidence" value="ECO:0007669"/>
    <property type="project" value="UniProtKB-UniRule"/>
</dbReference>
<dbReference type="OrthoDB" id="9785415at2"/>
<comment type="catalytic activity">
    <reaction evidence="10">
        <text>gamma-L-glutamyl-L-cysteine + glycine + ATP = glutathione + ADP + phosphate + H(+)</text>
        <dbReference type="Rhea" id="RHEA:13557"/>
        <dbReference type="ChEBI" id="CHEBI:15378"/>
        <dbReference type="ChEBI" id="CHEBI:30616"/>
        <dbReference type="ChEBI" id="CHEBI:43474"/>
        <dbReference type="ChEBI" id="CHEBI:57305"/>
        <dbReference type="ChEBI" id="CHEBI:57925"/>
        <dbReference type="ChEBI" id="CHEBI:58173"/>
        <dbReference type="ChEBI" id="CHEBI:456216"/>
        <dbReference type="EC" id="6.3.2.3"/>
    </reaction>
</comment>
<evidence type="ECO:0000256" key="2">
    <source>
        <dbReference type="ARBA" id="ARBA00001946"/>
    </source>
</evidence>
<keyword evidence="13" id="KW-1185">Reference proteome</keyword>
<dbReference type="Gene3D" id="3.40.50.20">
    <property type="match status" value="1"/>
</dbReference>
<dbReference type="Gene3D" id="3.30.470.20">
    <property type="entry name" value="ATP-grasp fold, B domain"/>
    <property type="match status" value="1"/>
</dbReference>
<comment type="pathway">
    <text evidence="10">Sulfur metabolism; glutathione biosynthesis; glutathione from L-cysteine and L-glutamate: step 2/2.</text>
</comment>
<comment type="similarity">
    <text evidence="10">Belongs to the prokaryotic GSH synthase family.</text>
</comment>
<dbReference type="InterPro" id="IPR004218">
    <property type="entry name" value="GSHS_ATP-bd"/>
</dbReference>
<dbReference type="Pfam" id="PF02955">
    <property type="entry name" value="GSH-S_ATP"/>
    <property type="match status" value="1"/>
</dbReference>
<name>A0A0B7J261_9PROT</name>
<dbReference type="InterPro" id="IPR013815">
    <property type="entry name" value="ATP_grasp_subdomain_1"/>
</dbReference>
<dbReference type="NCBIfam" id="NF003573">
    <property type="entry name" value="PRK05246.1"/>
    <property type="match status" value="1"/>
</dbReference>
<evidence type="ECO:0000313" key="12">
    <source>
        <dbReference type="EMBL" id="CEN56729.1"/>
    </source>
</evidence>
<evidence type="ECO:0000259" key="11">
    <source>
        <dbReference type="PROSITE" id="PS50975"/>
    </source>
</evidence>
<accession>A0A0B7J261</accession>
<comment type="cofactor">
    <cofactor evidence="1">
        <name>Mn(2+)</name>
        <dbReference type="ChEBI" id="CHEBI:29035"/>
    </cofactor>
</comment>
<dbReference type="EC" id="6.3.2.3" evidence="10"/>
<dbReference type="AlphaFoldDB" id="A0A0B7J261"/>
<evidence type="ECO:0000256" key="5">
    <source>
        <dbReference type="ARBA" id="ARBA00022723"/>
    </source>
</evidence>
<dbReference type="STRING" id="1581680.BN1209_1692"/>
<keyword evidence="8" id="KW-0460">Magnesium</keyword>
<reference evidence="13" key="1">
    <citation type="submission" date="2014-12" db="EMBL/GenBank/DDBJ databases">
        <authorList>
            <person name="Salcher M.M."/>
        </authorList>
    </citation>
    <scope>NUCLEOTIDE SEQUENCE [LARGE SCALE GENOMIC DNA]</scope>
    <source>
        <strain evidence="13">MMS-10A-171</strain>
    </source>
</reference>
<evidence type="ECO:0000256" key="7">
    <source>
        <dbReference type="ARBA" id="ARBA00022840"/>
    </source>
</evidence>
<dbReference type="InterPro" id="IPR011761">
    <property type="entry name" value="ATP-grasp"/>
</dbReference>
<evidence type="ECO:0000256" key="6">
    <source>
        <dbReference type="ARBA" id="ARBA00022741"/>
    </source>
</evidence>
<dbReference type="NCBIfam" id="TIGR01380">
    <property type="entry name" value="glut_syn"/>
    <property type="match status" value="1"/>
</dbReference>
<dbReference type="InterPro" id="IPR016185">
    <property type="entry name" value="PreATP-grasp_dom_sf"/>
</dbReference>
<comment type="cofactor">
    <cofactor evidence="2">
        <name>Mg(2+)</name>
        <dbReference type="ChEBI" id="CHEBI:18420"/>
    </cofactor>
</comment>
<evidence type="ECO:0000256" key="1">
    <source>
        <dbReference type="ARBA" id="ARBA00001936"/>
    </source>
</evidence>
<protein>
    <recommendedName>
        <fullName evidence="10">Glutathione synthetase</fullName>
        <ecNumber evidence="10">6.3.2.3</ecNumber>
    </recommendedName>
    <alternativeName>
        <fullName evidence="10">GSH synthetase</fullName>
        <shortName evidence="10">GSH-S</shortName>
        <shortName evidence="10">GSHase</shortName>
    </alternativeName>
    <alternativeName>
        <fullName evidence="10">Glutathione synthase</fullName>
    </alternativeName>
</protein>
<dbReference type="HAMAP" id="MF_00162">
    <property type="entry name" value="GSH_S"/>
    <property type="match status" value="1"/>
</dbReference>
<keyword evidence="6 10" id="KW-0547">Nucleotide-binding</keyword>
<evidence type="ECO:0000256" key="4">
    <source>
        <dbReference type="ARBA" id="ARBA00022684"/>
    </source>
</evidence>
<evidence type="ECO:0000256" key="3">
    <source>
        <dbReference type="ARBA" id="ARBA00022598"/>
    </source>
</evidence>
<dbReference type="RefSeq" id="WP_045751768.1">
    <property type="nucleotide sequence ID" value="NZ_LN794158.1"/>
</dbReference>
<dbReference type="FunFam" id="3.30.1490.20:FF:000009">
    <property type="entry name" value="Glutathione synthetase"/>
    <property type="match status" value="1"/>
</dbReference>
<dbReference type="GO" id="GO:0004363">
    <property type="term" value="F:glutathione synthase activity"/>
    <property type="evidence" value="ECO:0007669"/>
    <property type="project" value="UniProtKB-UniRule"/>
</dbReference>
<feature type="domain" description="ATP-grasp" evidence="11">
    <location>
        <begin position="123"/>
        <end position="308"/>
    </location>
</feature>
<keyword evidence="5" id="KW-0479">Metal-binding</keyword>
<dbReference type="Pfam" id="PF02951">
    <property type="entry name" value="GSH-S_N"/>
    <property type="match status" value="1"/>
</dbReference>
<dbReference type="Gene3D" id="3.30.1490.20">
    <property type="entry name" value="ATP-grasp fold, A domain"/>
    <property type="match status" value="1"/>
</dbReference>
<dbReference type="InterPro" id="IPR006284">
    <property type="entry name" value="Glut_synth_pro"/>
</dbReference>
<keyword evidence="7 10" id="KW-0067">ATP-binding</keyword>
<dbReference type="GO" id="GO:0005737">
    <property type="term" value="C:cytoplasm"/>
    <property type="evidence" value="ECO:0007669"/>
    <property type="project" value="TreeGrafter"/>
</dbReference>